<sequence length="223" mass="24678">MTKTVRRFFTAIVLLMLAVAFGTLVPRPLMPVYASSEMAGSRRVLLISGPIHTDIALPLDEALRARFSFVGSAGVPLRHPGGEWLIFGWGGRAFYLETPTWSDLKPLPVLRALTIDRSVMHVDIAGRIVEPQESVTAFEVDDAEFERLVNFISDSFEKEAGQVVPIRDFSYGPDDRFFEAKGYFNALFGCNTWTASALRSAGIRTGFWNPLPATLGVSLDLHN</sequence>
<dbReference type="InterPro" id="IPR011727">
    <property type="entry name" value="CHP02117"/>
</dbReference>
<protein>
    <submittedName>
        <fullName evidence="1">TIGR02117 family protein</fullName>
    </submittedName>
</protein>
<reference evidence="1 2" key="1">
    <citation type="submission" date="2023-03" db="EMBL/GenBank/DDBJ databases">
        <authorList>
            <person name="Kaur S."/>
            <person name="Espinosa-Saiz D."/>
            <person name="Velazquez E."/>
            <person name="Menendez E."/>
            <person name="diCenzo G.C."/>
        </authorList>
    </citation>
    <scope>NUCLEOTIDE SEQUENCE [LARGE SCALE GENOMIC DNA]</scope>
    <source>
        <strain evidence="1 2">LMG 24692</strain>
    </source>
</reference>
<organism evidence="1 2">
    <name type="scientific">Sinorhizobium garamanticum</name>
    <dbReference type="NCBI Taxonomy" id="680247"/>
    <lineage>
        <taxon>Bacteria</taxon>
        <taxon>Pseudomonadati</taxon>
        <taxon>Pseudomonadota</taxon>
        <taxon>Alphaproteobacteria</taxon>
        <taxon>Hyphomicrobiales</taxon>
        <taxon>Rhizobiaceae</taxon>
        <taxon>Sinorhizobium/Ensifer group</taxon>
        <taxon>Sinorhizobium</taxon>
    </lineage>
</organism>
<accession>A0ABY8D787</accession>
<gene>
    <name evidence="1" type="ORF">PZN02_002156</name>
</gene>
<dbReference type="Pfam" id="PF09601">
    <property type="entry name" value="DUF2459"/>
    <property type="match status" value="1"/>
</dbReference>
<name>A0ABY8D787_9HYPH</name>
<evidence type="ECO:0000313" key="1">
    <source>
        <dbReference type="EMBL" id="WEX85917.1"/>
    </source>
</evidence>
<dbReference type="EMBL" id="CP120373">
    <property type="protein sequence ID" value="WEX85917.1"/>
    <property type="molecule type" value="Genomic_DNA"/>
</dbReference>
<dbReference type="RefSeq" id="WP_280658000.1">
    <property type="nucleotide sequence ID" value="NZ_CP120373.1"/>
</dbReference>
<dbReference type="NCBIfam" id="TIGR02117">
    <property type="entry name" value="chp_urease_rgn"/>
    <property type="match status" value="1"/>
</dbReference>
<evidence type="ECO:0000313" key="2">
    <source>
        <dbReference type="Proteomes" id="UP001229355"/>
    </source>
</evidence>
<keyword evidence="2" id="KW-1185">Reference proteome</keyword>
<dbReference type="Proteomes" id="UP001229355">
    <property type="component" value="Chromosome 1"/>
</dbReference>
<proteinExistence type="predicted"/>